<accession>A0ABQ3HI10</accession>
<comment type="caution">
    <text evidence="2">The sequence shown here is derived from an EMBL/GenBank/DDBJ whole genome shotgun (WGS) entry which is preliminary data.</text>
</comment>
<dbReference type="Proteomes" id="UP000597341">
    <property type="component" value="Unassembled WGS sequence"/>
</dbReference>
<name>A0ABQ3HI10_9ACTN</name>
<dbReference type="EMBL" id="BNAD01000004">
    <property type="protein sequence ID" value="GHE17293.1"/>
    <property type="molecule type" value="Genomic_DNA"/>
</dbReference>
<reference evidence="3" key="1">
    <citation type="journal article" date="2019" name="Int. J. Syst. Evol. Microbiol.">
        <title>The Global Catalogue of Microorganisms (GCM) 10K type strain sequencing project: providing services to taxonomists for standard genome sequencing and annotation.</title>
        <authorList>
            <consortium name="The Broad Institute Genomics Platform"/>
            <consortium name="The Broad Institute Genome Sequencing Center for Infectious Disease"/>
            <person name="Wu L."/>
            <person name="Ma J."/>
        </authorList>
    </citation>
    <scope>NUCLEOTIDE SEQUENCE [LARGE SCALE GENOMIC DNA]</scope>
    <source>
        <strain evidence="3">CGMCC 1.12791</strain>
    </source>
</reference>
<evidence type="ECO:0000313" key="3">
    <source>
        <dbReference type="Proteomes" id="UP000597341"/>
    </source>
</evidence>
<keyword evidence="3" id="KW-1185">Reference proteome</keyword>
<proteinExistence type="predicted"/>
<evidence type="ECO:0000256" key="1">
    <source>
        <dbReference type="SAM" id="MobiDB-lite"/>
    </source>
</evidence>
<organism evidence="2 3">
    <name type="scientific">Nocardioides flavus</name>
    <name type="common">ex Wang et al. 2016</name>
    <dbReference type="NCBI Taxonomy" id="2058780"/>
    <lineage>
        <taxon>Bacteria</taxon>
        <taxon>Bacillati</taxon>
        <taxon>Actinomycetota</taxon>
        <taxon>Actinomycetes</taxon>
        <taxon>Propionibacteriales</taxon>
        <taxon>Nocardioidaceae</taxon>
        <taxon>Nocardioides</taxon>
    </lineage>
</organism>
<evidence type="ECO:0000313" key="2">
    <source>
        <dbReference type="EMBL" id="GHE17293.1"/>
    </source>
</evidence>
<sequence>MLTDAHLERAHGLTDWDITPLANGRHPVSAKDVDGWFGTLASRERPTPVPPLPDNHDLVERPAPTSVT</sequence>
<feature type="compositionally biased region" description="Basic and acidic residues" evidence="1">
    <location>
        <begin position="1"/>
        <end position="14"/>
    </location>
</feature>
<gene>
    <name evidence="2" type="ORF">GCM10011376_19030</name>
</gene>
<feature type="region of interest" description="Disordered" evidence="1">
    <location>
        <begin position="1"/>
        <end position="68"/>
    </location>
</feature>
<protein>
    <submittedName>
        <fullName evidence="2">Uncharacterized protein</fullName>
    </submittedName>
</protein>